<dbReference type="AlphaFoldDB" id="A0A444XYS9"/>
<dbReference type="PANTHER" id="PTHR47718:SF13">
    <property type="entry name" value="OS09G0290500 PROTEIN"/>
    <property type="match status" value="1"/>
</dbReference>
<dbReference type="Proteomes" id="UP000289738">
    <property type="component" value="Chromosome B08"/>
</dbReference>
<gene>
    <name evidence="1" type="ORF">Ahy_B08g089782</name>
</gene>
<reference evidence="1 2" key="1">
    <citation type="submission" date="2019-01" db="EMBL/GenBank/DDBJ databases">
        <title>Sequencing of cultivated peanut Arachis hypogaea provides insights into genome evolution and oil improvement.</title>
        <authorList>
            <person name="Chen X."/>
        </authorList>
    </citation>
    <scope>NUCLEOTIDE SEQUENCE [LARGE SCALE GENOMIC DNA]</scope>
    <source>
        <strain evidence="2">cv. Fuhuasheng</strain>
        <tissue evidence="1">Leaves</tissue>
    </source>
</reference>
<dbReference type="EMBL" id="SDMP01000018">
    <property type="protein sequence ID" value="RYQ94832.1"/>
    <property type="molecule type" value="Genomic_DNA"/>
</dbReference>
<name>A0A444XYS9_ARAHY</name>
<protein>
    <submittedName>
        <fullName evidence="1">Uncharacterized protein</fullName>
    </submittedName>
</protein>
<sequence>MLKQYRELSMFVRRTIENNKEARIRLSKTYQSFVAAVGGHRELSFIEKDADVRSRTTYEHFGDVVSFDTTYNTNRYNLDFSFFVGVNHHESREQREREFDAADFHTVIPTKSPIEAQFQHVYTHEKFREVQAQFREKMNCITRSMHSTLCVTAYEIVEQLNLLDDGSMI</sequence>
<keyword evidence="2" id="KW-1185">Reference proteome</keyword>
<organism evidence="1 2">
    <name type="scientific">Arachis hypogaea</name>
    <name type="common">Peanut</name>
    <dbReference type="NCBI Taxonomy" id="3818"/>
    <lineage>
        <taxon>Eukaryota</taxon>
        <taxon>Viridiplantae</taxon>
        <taxon>Streptophyta</taxon>
        <taxon>Embryophyta</taxon>
        <taxon>Tracheophyta</taxon>
        <taxon>Spermatophyta</taxon>
        <taxon>Magnoliopsida</taxon>
        <taxon>eudicotyledons</taxon>
        <taxon>Gunneridae</taxon>
        <taxon>Pentapetalae</taxon>
        <taxon>rosids</taxon>
        <taxon>fabids</taxon>
        <taxon>Fabales</taxon>
        <taxon>Fabaceae</taxon>
        <taxon>Papilionoideae</taxon>
        <taxon>50 kb inversion clade</taxon>
        <taxon>dalbergioids sensu lato</taxon>
        <taxon>Dalbergieae</taxon>
        <taxon>Pterocarpus clade</taxon>
        <taxon>Arachis</taxon>
    </lineage>
</organism>
<accession>A0A444XYS9</accession>
<evidence type="ECO:0000313" key="1">
    <source>
        <dbReference type="EMBL" id="RYQ94832.1"/>
    </source>
</evidence>
<proteinExistence type="predicted"/>
<dbReference type="PANTHER" id="PTHR47718">
    <property type="entry name" value="OS01G0519700 PROTEIN"/>
    <property type="match status" value="1"/>
</dbReference>
<evidence type="ECO:0000313" key="2">
    <source>
        <dbReference type="Proteomes" id="UP000289738"/>
    </source>
</evidence>
<comment type="caution">
    <text evidence="1">The sequence shown here is derived from an EMBL/GenBank/DDBJ whole genome shotgun (WGS) entry which is preliminary data.</text>
</comment>